<dbReference type="GO" id="GO:0004497">
    <property type="term" value="F:monooxygenase activity"/>
    <property type="evidence" value="ECO:0007669"/>
    <property type="project" value="UniProtKB-KW"/>
</dbReference>
<dbReference type="InterPro" id="IPR050641">
    <property type="entry name" value="RIFMO-like"/>
</dbReference>
<comment type="cofactor">
    <cofactor evidence="1">
        <name>FAD</name>
        <dbReference type="ChEBI" id="CHEBI:57692"/>
    </cofactor>
</comment>
<feature type="domain" description="FAD-binding" evidence="4">
    <location>
        <begin position="2"/>
        <end position="338"/>
    </location>
</feature>
<dbReference type="Proteomes" id="UP001501147">
    <property type="component" value="Unassembled WGS sequence"/>
</dbReference>
<accession>A0ABP9BCH5</accession>
<keyword evidence="2" id="KW-0285">Flavoprotein</keyword>
<proteinExistence type="predicted"/>
<gene>
    <name evidence="5" type="ORF">GCM10023329_50920</name>
</gene>
<dbReference type="PANTHER" id="PTHR43004:SF19">
    <property type="entry name" value="BINDING MONOOXYGENASE, PUTATIVE (JCVI)-RELATED"/>
    <property type="match status" value="1"/>
</dbReference>
<keyword evidence="3" id="KW-0274">FAD</keyword>
<comment type="caution">
    <text evidence="5">The sequence shown here is derived from an EMBL/GenBank/DDBJ whole genome shotgun (WGS) entry which is preliminary data.</text>
</comment>
<keyword evidence="5" id="KW-0503">Monooxygenase</keyword>
<evidence type="ECO:0000313" key="6">
    <source>
        <dbReference type="Proteomes" id="UP001501147"/>
    </source>
</evidence>
<evidence type="ECO:0000256" key="1">
    <source>
        <dbReference type="ARBA" id="ARBA00001974"/>
    </source>
</evidence>
<dbReference type="RefSeq" id="WP_345615796.1">
    <property type="nucleotide sequence ID" value="NZ_BAABJV010000019.1"/>
</dbReference>
<keyword evidence="5" id="KW-0560">Oxidoreductase</keyword>
<sequence length="496" mass="52390">MRTQVVVVGGGPVGLLLAAELAGYGVDTVLLEERTAVSDQPRATTLHARAVQCLVRRGHLPPSSGGGTRDFHFAGLPGLPLTAPASEPPPLLKRPQAELERHFESRAAAAGVRLLRGHRVVGLVREATGTAERVRIRAEGPQGELTVLADYAVGADGARGTVRGHAGIGADSEGPTVSALAGVVTPDDPEALPDGWHRTPRGWLAVKSAQDGERHIRTLDCTGPHPGHRLPVTLEELAGEASRIAGREIALTRGRWLSRFSDYTRLARSFRAGRVLLVGDAAHLHFPVGGQGLSTGVLDALNLGWKLALVVRGEAGDGLLDTYDRERRPAARRVVDNTRAQLGLMRPGHEVDRLRELFRGVVADGHGQRYLAGLISAQDTVHPAASGRGAPPAGTFLPNRALTTGRAGEGRGDVVGLLREGAPVLLLFGEKGEAHREAARAWDPLVRVARAPETGDAPAEALLLRPDGYIAWAPGDVELGEALSAWFGPRAGAPRP</sequence>
<dbReference type="InterPro" id="IPR002938">
    <property type="entry name" value="FAD-bd"/>
</dbReference>
<dbReference type="InterPro" id="IPR036188">
    <property type="entry name" value="FAD/NAD-bd_sf"/>
</dbReference>
<evidence type="ECO:0000256" key="2">
    <source>
        <dbReference type="ARBA" id="ARBA00022630"/>
    </source>
</evidence>
<dbReference type="EMBL" id="BAABJV010000019">
    <property type="protein sequence ID" value="GAA4792645.1"/>
    <property type="molecule type" value="Genomic_DNA"/>
</dbReference>
<dbReference type="SUPFAM" id="SSF51905">
    <property type="entry name" value="FAD/NAD(P)-binding domain"/>
    <property type="match status" value="1"/>
</dbReference>
<name>A0ABP9BCH5_9ACTN</name>
<protein>
    <submittedName>
        <fullName evidence="5">Monooxygenase</fullName>
    </submittedName>
</protein>
<keyword evidence="6" id="KW-1185">Reference proteome</keyword>
<dbReference type="Gene3D" id="3.30.70.2450">
    <property type="match status" value="1"/>
</dbReference>
<dbReference type="Pfam" id="PF21274">
    <property type="entry name" value="Rng_hyd_C"/>
    <property type="match status" value="1"/>
</dbReference>
<evidence type="ECO:0000256" key="3">
    <source>
        <dbReference type="ARBA" id="ARBA00022827"/>
    </source>
</evidence>
<evidence type="ECO:0000259" key="4">
    <source>
        <dbReference type="Pfam" id="PF01494"/>
    </source>
</evidence>
<dbReference type="PANTHER" id="PTHR43004">
    <property type="entry name" value="TRK SYSTEM POTASSIUM UPTAKE PROTEIN"/>
    <property type="match status" value="1"/>
</dbReference>
<dbReference type="Gene3D" id="3.40.30.120">
    <property type="match status" value="1"/>
</dbReference>
<dbReference type="Pfam" id="PF01494">
    <property type="entry name" value="FAD_binding_3"/>
    <property type="match status" value="1"/>
</dbReference>
<organism evidence="5 6">
    <name type="scientific">Streptomyces sanyensis</name>
    <dbReference type="NCBI Taxonomy" id="568869"/>
    <lineage>
        <taxon>Bacteria</taxon>
        <taxon>Bacillati</taxon>
        <taxon>Actinomycetota</taxon>
        <taxon>Actinomycetes</taxon>
        <taxon>Kitasatosporales</taxon>
        <taxon>Streptomycetaceae</taxon>
        <taxon>Streptomyces</taxon>
    </lineage>
</organism>
<dbReference type="Gene3D" id="3.50.50.60">
    <property type="entry name" value="FAD/NAD(P)-binding domain"/>
    <property type="match status" value="1"/>
</dbReference>
<evidence type="ECO:0000313" key="5">
    <source>
        <dbReference type="EMBL" id="GAA4792645.1"/>
    </source>
</evidence>
<reference evidence="6" key="1">
    <citation type="journal article" date="2019" name="Int. J. Syst. Evol. Microbiol.">
        <title>The Global Catalogue of Microorganisms (GCM) 10K type strain sequencing project: providing services to taxonomists for standard genome sequencing and annotation.</title>
        <authorList>
            <consortium name="The Broad Institute Genomics Platform"/>
            <consortium name="The Broad Institute Genome Sequencing Center for Infectious Disease"/>
            <person name="Wu L."/>
            <person name="Ma J."/>
        </authorList>
    </citation>
    <scope>NUCLEOTIDE SEQUENCE [LARGE SCALE GENOMIC DNA]</scope>
    <source>
        <strain evidence="6">JCM 18324</strain>
    </source>
</reference>
<dbReference type="PRINTS" id="PR00420">
    <property type="entry name" value="RNGMNOXGNASE"/>
</dbReference>